<dbReference type="PROSITE" id="PS00041">
    <property type="entry name" value="HTH_ARAC_FAMILY_1"/>
    <property type="match status" value="1"/>
</dbReference>
<evidence type="ECO:0000256" key="1">
    <source>
        <dbReference type="ARBA" id="ARBA00023015"/>
    </source>
</evidence>
<dbReference type="Gene3D" id="3.40.50.880">
    <property type="match status" value="1"/>
</dbReference>
<dbReference type="SUPFAM" id="SSF52317">
    <property type="entry name" value="Class I glutamine amidotransferase-like"/>
    <property type="match status" value="1"/>
</dbReference>
<evidence type="ECO:0000313" key="6">
    <source>
        <dbReference type="EMBL" id="PVY77522.1"/>
    </source>
</evidence>
<dbReference type="Proteomes" id="UP000245887">
    <property type="component" value="Unassembled WGS sequence"/>
</dbReference>
<dbReference type="PRINTS" id="PR00032">
    <property type="entry name" value="HTHARAC"/>
</dbReference>
<dbReference type="SUPFAM" id="SSF46689">
    <property type="entry name" value="Homeodomain-like"/>
    <property type="match status" value="2"/>
</dbReference>
<dbReference type="OrthoDB" id="9803764at2"/>
<evidence type="ECO:0000256" key="3">
    <source>
        <dbReference type="ARBA" id="ARBA00023163"/>
    </source>
</evidence>
<dbReference type="InterPro" id="IPR029062">
    <property type="entry name" value="Class_I_gatase-like"/>
</dbReference>
<comment type="function">
    <text evidence="4">Regulatory protein of the TOL plasmid xyl operons. XylS activates the xylXYZLTEGFJQKIH operon required for the degradation of toluene, m-xylene and p-xylene.</text>
</comment>
<keyword evidence="1" id="KW-0805">Transcription regulation</keyword>
<dbReference type="AlphaFoldDB" id="A0A2U1CYF5"/>
<name>A0A2U1CYF5_9GAMM</name>
<dbReference type="InterPro" id="IPR018060">
    <property type="entry name" value="HTH_AraC"/>
</dbReference>
<dbReference type="InterPro" id="IPR020449">
    <property type="entry name" value="Tscrpt_reg_AraC-type_HTH"/>
</dbReference>
<proteinExistence type="predicted"/>
<gene>
    <name evidence="6" type="ORF">C8D92_103209</name>
</gene>
<dbReference type="RefSeq" id="WP_116918738.1">
    <property type="nucleotide sequence ID" value="NZ_QEKQ01000003.1"/>
</dbReference>
<protein>
    <submittedName>
        <fullName evidence="6">AraC family transcriptional regulator with amidase-like domain</fullName>
    </submittedName>
</protein>
<keyword evidence="3" id="KW-0804">Transcription</keyword>
<feature type="domain" description="HTH araC/xylS-type" evidence="5">
    <location>
        <begin position="219"/>
        <end position="317"/>
    </location>
</feature>
<accession>A0A2U1CYF5</accession>
<evidence type="ECO:0000256" key="4">
    <source>
        <dbReference type="ARBA" id="ARBA00037345"/>
    </source>
</evidence>
<dbReference type="SMART" id="SM00342">
    <property type="entry name" value="HTH_ARAC"/>
    <property type="match status" value="1"/>
</dbReference>
<dbReference type="PROSITE" id="PS01124">
    <property type="entry name" value="HTH_ARAC_FAMILY_2"/>
    <property type="match status" value="1"/>
</dbReference>
<evidence type="ECO:0000313" key="7">
    <source>
        <dbReference type="Proteomes" id="UP000245887"/>
    </source>
</evidence>
<dbReference type="InterPro" id="IPR050204">
    <property type="entry name" value="AraC_XylS_family_regulators"/>
</dbReference>
<dbReference type="GO" id="GO:0009893">
    <property type="term" value="P:positive regulation of metabolic process"/>
    <property type="evidence" value="ECO:0007669"/>
    <property type="project" value="UniProtKB-ARBA"/>
</dbReference>
<dbReference type="Gene3D" id="1.10.10.60">
    <property type="entry name" value="Homeodomain-like"/>
    <property type="match status" value="2"/>
</dbReference>
<organism evidence="6 7">
    <name type="scientific">Tamilnaduibacter salinus</name>
    <dbReference type="NCBI Taxonomy" id="1484056"/>
    <lineage>
        <taxon>Bacteria</taxon>
        <taxon>Pseudomonadati</taxon>
        <taxon>Pseudomonadota</taxon>
        <taxon>Gammaproteobacteria</taxon>
        <taxon>Pseudomonadales</taxon>
        <taxon>Marinobacteraceae</taxon>
        <taxon>Tamilnaduibacter</taxon>
    </lineage>
</organism>
<dbReference type="PANTHER" id="PTHR46796">
    <property type="entry name" value="HTH-TYPE TRANSCRIPTIONAL ACTIVATOR RHAS-RELATED"/>
    <property type="match status" value="1"/>
</dbReference>
<keyword evidence="2" id="KW-0238">DNA-binding</keyword>
<dbReference type="GO" id="GO:0043565">
    <property type="term" value="F:sequence-specific DNA binding"/>
    <property type="evidence" value="ECO:0007669"/>
    <property type="project" value="InterPro"/>
</dbReference>
<dbReference type="InterPro" id="IPR018062">
    <property type="entry name" value="HTH_AraC-typ_CS"/>
</dbReference>
<dbReference type="Pfam" id="PF12833">
    <property type="entry name" value="HTH_18"/>
    <property type="match status" value="1"/>
</dbReference>
<dbReference type="GO" id="GO:0003700">
    <property type="term" value="F:DNA-binding transcription factor activity"/>
    <property type="evidence" value="ECO:0007669"/>
    <property type="project" value="InterPro"/>
</dbReference>
<sequence length="329" mass="36988">MPLTSPTHRIGILLLPEFPFSGLGALLDPLFIANWLAQEARFEWHLLGPEASVRASNGVPLAVETEWPAPTDLDTVFVLASFETKSLRNDRQVRMWLRHCDAAGVRLAGVEMGVDVLAAAGQLEGHRAAVHWDNLEGFQELYPHIHAVSELYTLSENRMTCAGGTAVLDMVMAWLSTRLEAPLTDTLRDHLLERRQRPANLQQLSHAPEHQVAISAQMRRLVRLMHQTLESPLSAEALAEAVGLSVRQLERRFRSEVGLSPKRYYLQLRINRAHRLLQQTDLSVSDVATSAGFASLEHFSRTYRRFFDCAPSEDRVQSRDAPVLPVQRL</sequence>
<dbReference type="EMBL" id="QEKQ01000003">
    <property type="protein sequence ID" value="PVY77522.1"/>
    <property type="molecule type" value="Genomic_DNA"/>
</dbReference>
<dbReference type="CDD" id="cd03136">
    <property type="entry name" value="GATase1_AraC_ArgR_like"/>
    <property type="match status" value="1"/>
</dbReference>
<dbReference type="PANTHER" id="PTHR46796:SF13">
    <property type="entry name" value="HTH-TYPE TRANSCRIPTIONAL ACTIVATOR RHAS"/>
    <property type="match status" value="1"/>
</dbReference>
<evidence type="ECO:0000256" key="2">
    <source>
        <dbReference type="ARBA" id="ARBA00023125"/>
    </source>
</evidence>
<dbReference type="InterPro" id="IPR009057">
    <property type="entry name" value="Homeodomain-like_sf"/>
</dbReference>
<reference evidence="6 7" key="1">
    <citation type="submission" date="2018-04" db="EMBL/GenBank/DDBJ databases">
        <title>Genomic Encyclopedia of Type Strains, Phase IV (KMG-IV): sequencing the most valuable type-strain genomes for metagenomic binning, comparative biology and taxonomic classification.</title>
        <authorList>
            <person name="Goeker M."/>
        </authorList>
    </citation>
    <scope>NUCLEOTIDE SEQUENCE [LARGE SCALE GENOMIC DNA]</scope>
    <source>
        <strain evidence="6 7">DSM 28688</strain>
    </source>
</reference>
<comment type="caution">
    <text evidence="6">The sequence shown here is derived from an EMBL/GenBank/DDBJ whole genome shotgun (WGS) entry which is preliminary data.</text>
</comment>
<evidence type="ECO:0000259" key="5">
    <source>
        <dbReference type="PROSITE" id="PS01124"/>
    </source>
</evidence>